<feature type="modified residue" description="4-aspartylphosphate" evidence="4">
    <location>
        <position position="879"/>
    </location>
</feature>
<dbReference type="Gene3D" id="3.30.450.20">
    <property type="entry name" value="PAS domain"/>
    <property type="match status" value="2"/>
</dbReference>
<dbReference type="InterPro" id="IPR001638">
    <property type="entry name" value="Solute-binding_3/MltF_N"/>
</dbReference>
<organism evidence="10 11">
    <name type="scientific">Desulfobacter hydrogenophilus</name>
    <dbReference type="NCBI Taxonomy" id="2291"/>
    <lineage>
        <taxon>Bacteria</taxon>
        <taxon>Pseudomonadati</taxon>
        <taxon>Thermodesulfobacteriota</taxon>
        <taxon>Desulfobacteria</taxon>
        <taxon>Desulfobacterales</taxon>
        <taxon>Desulfobacteraceae</taxon>
        <taxon>Desulfobacter</taxon>
    </lineage>
</organism>
<dbReference type="EMBL" id="CP036313">
    <property type="protein sequence ID" value="QBH13991.1"/>
    <property type="molecule type" value="Genomic_DNA"/>
</dbReference>
<dbReference type="Gene3D" id="2.10.70.100">
    <property type="match status" value="1"/>
</dbReference>
<dbReference type="Gene3D" id="3.30.565.10">
    <property type="entry name" value="Histidine kinase-like ATPase, C-terminal domain"/>
    <property type="match status" value="1"/>
</dbReference>
<dbReference type="InterPro" id="IPR013655">
    <property type="entry name" value="PAS_fold_3"/>
</dbReference>
<dbReference type="PROSITE" id="PS50109">
    <property type="entry name" value="HIS_KIN"/>
    <property type="match status" value="1"/>
</dbReference>
<dbReference type="Pfam" id="PF00072">
    <property type="entry name" value="Response_reg"/>
    <property type="match status" value="1"/>
</dbReference>
<feature type="domain" description="Histidine kinase" evidence="5">
    <location>
        <begin position="585"/>
        <end position="809"/>
    </location>
</feature>
<evidence type="ECO:0000259" key="5">
    <source>
        <dbReference type="PROSITE" id="PS50109"/>
    </source>
</evidence>
<dbReference type="InterPro" id="IPR011006">
    <property type="entry name" value="CheY-like_superfamily"/>
</dbReference>
<dbReference type="PRINTS" id="PR00344">
    <property type="entry name" value="BCTRLSENSOR"/>
</dbReference>
<dbReference type="CDD" id="cd00156">
    <property type="entry name" value="REC"/>
    <property type="match status" value="1"/>
</dbReference>
<evidence type="ECO:0000313" key="10">
    <source>
        <dbReference type="EMBL" id="RAM03594.1"/>
    </source>
</evidence>
<dbReference type="InterPro" id="IPR004358">
    <property type="entry name" value="Sig_transdc_His_kin-like_C"/>
</dbReference>
<protein>
    <recommendedName>
        <fullName evidence="2">histidine kinase</fullName>
        <ecNumber evidence="2">2.7.13.3</ecNumber>
    </recommendedName>
</protein>
<gene>
    <name evidence="10" type="ORF">DO021_02245</name>
    <name evidence="9" type="ORF">EYB58_14300</name>
</gene>
<dbReference type="InterPro" id="IPR005467">
    <property type="entry name" value="His_kinase_dom"/>
</dbReference>
<dbReference type="InterPro" id="IPR013656">
    <property type="entry name" value="PAS_4"/>
</dbReference>
<proteinExistence type="predicted"/>
<dbReference type="Proteomes" id="UP000248798">
    <property type="component" value="Unassembled WGS sequence"/>
</dbReference>
<dbReference type="SMART" id="SM00388">
    <property type="entry name" value="HisKA"/>
    <property type="match status" value="1"/>
</dbReference>
<evidence type="ECO:0000313" key="11">
    <source>
        <dbReference type="Proteomes" id="UP000248798"/>
    </source>
</evidence>
<dbReference type="InterPro" id="IPR003661">
    <property type="entry name" value="HisK_dim/P_dom"/>
</dbReference>
<dbReference type="OrthoDB" id="9813024at2"/>
<dbReference type="InterPro" id="IPR036097">
    <property type="entry name" value="HisK_dim/P_sf"/>
</dbReference>
<dbReference type="Pfam" id="PF08447">
    <property type="entry name" value="PAS_3"/>
    <property type="match status" value="1"/>
</dbReference>
<evidence type="ECO:0000256" key="2">
    <source>
        <dbReference type="ARBA" id="ARBA00012438"/>
    </source>
</evidence>
<accession>A0A328FG46</accession>
<dbReference type="SUPFAM" id="SSF55785">
    <property type="entry name" value="PYP-like sensor domain (PAS domain)"/>
    <property type="match status" value="2"/>
</dbReference>
<dbReference type="Gene3D" id="3.40.190.10">
    <property type="entry name" value="Periplasmic binding protein-like II"/>
    <property type="match status" value="2"/>
</dbReference>
<dbReference type="Pfam" id="PF02518">
    <property type="entry name" value="HATPase_c"/>
    <property type="match status" value="1"/>
</dbReference>
<dbReference type="SUPFAM" id="SSF55874">
    <property type="entry name" value="ATPase domain of HSP90 chaperone/DNA topoisomerase II/histidine kinase"/>
    <property type="match status" value="1"/>
</dbReference>
<evidence type="ECO:0000256" key="1">
    <source>
        <dbReference type="ARBA" id="ARBA00000085"/>
    </source>
</evidence>
<dbReference type="InterPro" id="IPR001610">
    <property type="entry name" value="PAC"/>
</dbReference>
<evidence type="ECO:0000259" key="7">
    <source>
        <dbReference type="PROSITE" id="PS50112"/>
    </source>
</evidence>
<dbReference type="SMART" id="SM00091">
    <property type="entry name" value="PAS"/>
    <property type="match status" value="1"/>
</dbReference>
<dbReference type="InterPro" id="IPR036890">
    <property type="entry name" value="HATPase_C_sf"/>
</dbReference>
<dbReference type="PROSITE" id="PS50110">
    <property type="entry name" value="RESPONSE_REGULATORY"/>
    <property type="match status" value="1"/>
</dbReference>
<dbReference type="EMBL" id="QLNI01000003">
    <property type="protein sequence ID" value="RAM03594.1"/>
    <property type="molecule type" value="Genomic_DNA"/>
</dbReference>
<dbReference type="SUPFAM" id="SSF47384">
    <property type="entry name" value="Homodimeric domain of signal transducing histidine kinase"/>
    <property type="match status" value="1"/>
</dbReference>
<dbReference type="Pfam" id="PF00497">
    <property type="entry name" value="SBP_bac_3"/>
    <property type="match status" value="1"/>
</dbReference>
<feature type="domain" description="PAS" evidence="7">
    <location>
        <begin position="311"/>
        <end position="381"/>
    </location>
</feature>
<dbReference type="InterPro" id="IPR000700">
    <property type="entry name" value="PAS-assoc_C"/>
</dbReference>
<dbReference type="SUPFAM" id="SSF53850">
    <property type="entry name" value="Periplasmic binding protein-like II"/>
    <property type="match status" value="1"/>
</dbReference>
<feature type="domain" description="PAC" evidence="8">
    <location>
        <begin position="511"/>
        <end position="565"/>
    </location>
</feature>
<dbReference type="SUPFAM" id="SSF52172">
    <property type="entry name" value="CheY-like"/>
    <property type="match status" value="1"/>
</dbReference>
<keyword evidence="3 4" id="KW-0597">Phosphoprotein</keyword>
<dbReference type="Pfam" id="PF08448">
    <property type="entry name" value="PAS_4"/>
    <property type="match status" value="1"/>
</dbReference>
<evidence type="ECO:0000313" key="12">
    <source>
        <dbReference type="Proteomes" id="UP000293902"/>
    </source>
</evidence>
<dbReference type="GO" id="GO:0000155">
    <property type="term" value="F:phosphorelay sensor kinase activity"/>
    <property type="evidence" value="ECO:0007669"/>
    <property type="project" value="InterPro"/>
</dbReference>
<dbReference type="SMART" id="SM00062">
    <property type="entry name" value="PBPb"/>
    <property type="match status" value="1"/>
</dbReference>
<dbReference type="AlphaFoldDB" id="A0A328FG46"/>
<dbReference type="Proteomes" id="UP000293902">
    <property type="component" value="Chromosome"/>
</dbReference>
<keyword evidence="12" id="KW-1185">Reference proteome</keyword>
<dbReference type="PROSITE" id="PS50113">
    <property type="entry name" value="PAC"/>
    <property type="match status" value="2"/>
</dbReference>
<dbReference type="CDD" id="cd00082">
    <property type="entry name" value="HisKA"/>
    <property type="match status" value="1"/>
</dbReference>
<dbReference type="InterPro" id="IPR001789">
    <property type="entry name" value="Sig_transdc_resp-reg_receiver"/>
</dbReference>
<dbReference type="InterPro" id="IPR003594">
    <property type="entry name" value="HATPase_dom"/>
</dbReference>
<name>A0A328FG46_9BACT</name>
<dbReference type="Pfam" id="PF00512">
    <property type="entry name" value="HisKA"/>
    <property type="match status" value="1"/>
</dbReference>
<evidence type="ECO:0000313" key="9">
    <source>
        <dbReference type="EMBL" id="QBH13991.1"/>
    </source>
</evidence>
<feature type="domain" description="PAC" evidence="8">
    <location>
        <begin position="385"/>
        <end position="437"/>
    </location>
</feature>
<dbReference type="SMART" id="SM00448">
    <property type="entry name" value="REC"/>
    <property type="match status" value="1"/>
</dbReference>
<dbReference type="NCBIfam" id="TIGR00229">
    <property type="entry name" value="sensory_box"/>
    <property type="match status" value="1"/>
</dbReference>
<dbReference type="Gene3D" id="3.40.50.2300">
    <property type="match status" value="1"/>
</dbReference>
<dbReference type="CDD" id="cd00130">
    <property type="entry name" value="PAS"/>
    <property type="match status" value="1"/>
</dbReference>
<dbReference type="SMART" id="SM00387">
    <property type="entry name" value="HATPase_c"/>
    <property type="match status" value="1"/>
</dbReference>
<dbReference type="PANTHER" id="PTHR43065">
    <property type="entry name" value="SENSOR HISTIDINE KINASE"/>
    <property type="match status" value="1"/>
</dbReference>
<feature type="domain" description="Response regulatory" evidence="6">
    <location>
        <begin position="828"/>
        <end position="944"/>
    </location>
</feature>
<evidence type="ECO:0000259" key="8">
    <source>
        <dbReference type="PROSITE" id="PS50113"/>
    </source>
</evidence>
<evidence type="ECO:0000259" key="6">
    <source>
        <dbReference type="PROSITE" id="PS50110"/>
    </source>
</evidence>
<sequence length="951" mass="106585">MPKLFISMVAISLFCSVLNDVHSMERTDSSQVVAIVLEDWPLQYSIDKETGQPEGFAIDILDKVAELSDMDIHYINVQTWAEANRQAEKFETIIFPNCGISDERLKKYDFTTPYETASLGVFFRKTTPCVNSMAGLSGKKIGAVETNIGVDFIKKKINADVTLQVYPSLEEMIMALLSGTVDAIVYPSEHVLNVVRRSGLEGKIKNCFGPIMEVKRAIAITKGNPVLLEKLETGLQQLMTSDEFKIIYEKWFATPGSFWTAKRFLTFAGIFAGFVVLTGLWWRHRMIVKSDQVKTEIIARLKQVEKARARSEALHQNLIDTIPDLIWLKDLNGVYLSCNQMFEQFFGAKESEIIGRKDYDFIDKDLADFFRHYDNKALKLEKPSRNEEILTFASNGDTGIFETIRAPMYDNDGDLIGVFGIARDISKRKKVEYGLEKNKKRLMSAQRIGRLGNWEYDISTNRIWASEQAKRIYGFDPACDNFTLDEIEACIIEWERVHKALTDLIQYDKPYDIEFEINPANGDLPVRTIKSTAELLRDDNGQPRKVVGVIQDISKWKKAETEKNKLTNQLRQAQKMEAIGTLAGGIAHDFNNILAAIIGFCELAFYDVEDGSNIQNDLKEIYAAGHRAKDLVKQILAFSRQSGGEIVPVQVKSIMKEIVSLLKASIPSSIEIKPFIESKSFIKGNPTQIHQVILNLCTNAAYAMEKNGGVLMLSLKDVEIKAPLNVNPLYEIPPGKYLEIVVSDTGEGIMPDAMDSIFEPYFTTKPHDEGTGLGLALVHGIVYSCGGAVTVSSEVGKGSIFRVLFPIIEIKKPQLTDGIEELPTGTERILFVDDEISITRMVERALKQLGYSIMVQTSSLTALEIFQAGPDAFDMVITDTTMPKMSGEKLAMMLLKIRPELPIIICTGFSKNISKQKALNEGIRAFLDKPVNTTDLAKTIRKVFDEAKTNS</sequence>
<dbReference type="InterPro" id="IPR035965">
    <property type="entry name" value="PAS-like_dom_sf"/>
</dbReference>
<reference evidence="10 11" key="1">
    <citation type="submission" date="2018-06" db="EMBL/GenBank/DDBJ databases">
        <title>Complete Genome Sequence of Desulfobacter hydrogenophilus (DSM3380).</title>
        <authorList>
            <person name="Marietou A."/>
            <person name="Schreiber L."/>
            <person name="Marshall I."/>
            <person name="Jorgensen B."/>
        </authorList>
    </citation>
    <scope>NUCLEOTIDE SEQUENCE [LARGE SCALE GENOMIC DNA]</scope>
    <source>
        <strain evidence="10 11">DSM 3380</strain>
    </source>
</reference>
<dbReference type="PANTHER" id="PTHR43065:SF42">
    <property type="entry name" value="TWO-COMPONENT SENSOR PPRA"/>
    <property type="match status" value="1"/>
</dbReference>
<dbReference type="InterPro" id="IPR000014">
    <property type="entry name" value="PAS"/>
</dbReference>
<dbReference type="EC" id="2.7.13.3" evidence="2"/>
<dbReference type="SMART" id="SM00086">
    <property type="entry name" value="PAC"/>
    <property type="match status" value="2"/>
</dbReference>
<dbReference type="PROSITE" id="PS50112">
    <property type="entry name" value="PAS"/>
    <property type="match status" value="1"/>
</dbReference>
<reference evidence="9 12" key="2">
    <citation type="submission" date="2019-02" db="EMBL/GenBank/DDBJ databases">
        <title>Complete genome sequence of Desulfobacter hydrogenophilus AcRS1.</title>
        <authorList>
            <person name="Marietou A."/>
            <person name="Lund M.B."/>
            <person name="Marshall I.P.G."/>
            <person name="Schreiber L."/>
            <person name="Jorgensen B."/>
        </authorList>
    </citation>
    <scope>NUCLEOTIDE SEQUENCE [LARGE SCALE GENOMIC DNA]</scope>
    <source>
        <strain evidence="9 12">AcRS1</strain>
    </source>
</reference>
<evidence type="ECO:0000256" key="4">
    <source>
        <dbReference type="PROSITE-ProRule" id="PRU00169"/>
    </source>
</evidence>
<comment type="catalytic activity">
    <reaction evidence="1">
        <text>ATP + protein L-histidine = ADP + protein N-phospho-L-histidine.</text>
        <dbReference type="EC" id="2.7.13.3"/>
    </reaction>
</comment>
<evidence type="ECO:0000256" key="3">
    <source>
        <dbReference type="ARBA" id="ARBA00022553"/>
    </source>
</evidence>
<dbReference type="Gene3D" id="1.10.287.130">
    <property type="match status" value="1"/>
</dbReference>